<reference evidence="8 9" key="1">
    <citation type="submission" date="2014-02" db="EMBL/GenBank/DDBJ databases">
        <title>Diversity of Thermotogales isolates from hydrothermal vents.</title>
        <authorList>
            <person name="Haverkamp T.H.A."/>
            <person name="Lossouarn J."/>
            <person name="Geslin C."/>
            <person name="Nesbo C.L."/>
        </authorList>
    </citation>
    <scope>NUCLEOTIDE SEQUENCE [LARGE SCALE GENOMIC DNA]</scope>
    <source>
        <strain evidence="8 9">431</strain>
    </source>
</reference>
<dbReference type="SMART" id="SM00388">
    <property type="entry name" value="HisKA"/>
    <property type="match status" value="1"/>
</dbReference>
<dbReference type="EC" id="2.7.13.3" evidence="2"/>
<name>A0ABN4UWZ9_9BACT</name>
<dbReference type="PANTHER" id="PTHR45453">
    <property type="entry name" value="PHOSPHATE REGULON SENSOR PROTEIN PHOR"/>
    <property type="match status" value="1"/>
</dbReference>
<comment type="catalytic activity">
    <reaction evidence="1">
        <text>ATP + protein L-histidine = ADP + protein N-phospho-L-histidine.</text>
        <dbReference type="EC" id="2.7.13.3"/>
    </reaction>
</comment>
<dbReference type="InterPro" id="IPR050351">
    <property type="entry name" value="BphY/WalK/GraS-like"/>
</dbReference>
<keyword evidence="3" id="KW-0597">Phosphoprotein</keyword>
<dbReference type="InterPro" id="IPR003594">
    <property type="entry name" value="HATPase_dom"/>
</dbReference>
<proteinExistence type="predicted"/>
<dbReference type="SUPFAM" id="SSF55874">
    <property type="entry name" value="ATPase domain of HSP90 chaperone/DNA topoisomerase II/histidine kinase"/>
    <property type="match status" value="1"/>
</dbReference>
<dbReference type="CDD" id="cd00082">
    <property type="entry name" value="HisKA"/>
    <property type="match status" value="1"/>
</dbReference>
<dbReference type="RefSeq" id="WP_012058016.1">
    <property type="nucleotide sequence ID" value="NZ_CP007389.1"/>
</dbReference>
<evidence type="ECO:0000256" key="6">
    <source>
        <dbReference type="ARBA" id="ARBA00023012"/>
    </source>
</evidence>
<evidence type="ECO:0000256" key="2">
    <source>
        <dbReference type="ARBA" id="ARBA00012438"/>
    </source>
</evidence>
<keyword evidence="9" id="KW-1185">Reference proteome</keyword>
<dbReference type="InterPro" id="IPR036097">
    <property type="entry name" value="HisK_dim/P_sf"/>
</dbReference>
<evidence type="ECO:0000259" key="7">
    <source>
        <dbReference type="PROSITE" id="PS50109"/>
    </source>
</evidence>
<keyword evidence="6" id="KW-0902">Two-component regulatory system</keyword>
<protein>
    <recommendedName>
        <fullName evidence="2">histidine kinase</fullName>
        <ecNumber evidence="2">2.7.13.3</ecNumber>
    </recommendedName>
</protein>
<dbReference type="SUPFAM" id="SSF47384">
    <property type="entry name" value="Homodimeric domain of signal transducing histidine kinase"/>
    <property type="match status" value="1"/>
</dbReference>
<organism evidence="8 9">
    <name type="scientific">Thermosipho melanesiensis</name>
    <dbReference type="NCBI Taxonomy" id="46541"/>
    <lineage>
        <taxon>Bacteria</taxon>
        <taxon>Thermotogati</taxon>
        <taxon>Thermotogota</taxon>
        <taxon>Thermotogae</taxon>
        <taxon>Thermotogales</taxon>
        <taxon>Fervidobacteriaceae</taxon>
        <taxon>Thermosipho</taxon>
    </lineage>
</organism>
<keyword evidence="5 8" id="KW-0418">Kinase</keyword>
<dbReference type="InterPro" id="IPR005467">
    <property type="entry name" value="His_kinase_dom"/>
</dbReference>
<dbReference type="SMART" id="SM00387">
    <property type="entry name" value="HATPase_c"/>
    <property type="match status" value="1"/>
</dbReference>
<feature type="domain" description="Histidine kinase" evidence="7">
    <location>
        <begin position="114"/>
        <end position="319"/>
    </location>
</feature>
<dbReference type="Pfam" id="PF00512">
    <property type="entry name" value="HisKA"/>
    <property type="match status" value="1"/>
</dbReference>
<evidence type="ECO:0000256" key="4">
    <source>
        <dbReference type="ARBA" id="ARBA00022679"/>
    </source>
</evidence>
<dbReference type="PROSITE" id="PS50109">
    <property type="entry name" value="HIS_KIN"/>
    <property type="match status" value="1"/>
</dbReference>
<gene>
    <name evidence="8" type="ORF">BW47_09585</name>
</gene>
<dbReference type="Proteomes" id="UP000185490">
    <property type="component" value="Chromosome"/>
</dbReference>
<dbReference type="Gene3D" id="3.30.565.10">
    <property type="entry name" value="Histidine kinase-like ATPase, C-terminal domain"/>
    <property type="match status" value="1"/>
</dbReference>
<accession>A0ABN4UWZ9</accession>
<evidence type="ECO:0000256" key="3">
    <source>
        <dbReference type="ARBA" id="ARBA00022553"/>
    </source>
</evidence>
<dbReference type="PRINTS" id="PR00344">
    <property type="entry name" value="BCTRLSENSOR"/>
</dbReference>
<dbReference type="Gene3D" id="1.10.287.130">
    <property type="match status" value="1"/>
</dbReference>
<dbReference type="InterPro" id="IPR003661">
    <property type="entry name" value="HisK_dim/P_dom"/>
</dbReference>
<dbReference type="InterPro" id="IPR036890">
    <property type="entry name" value="HATPase_C_sf"/>
</dbReference>
<dbReference type="GO" id="GO:0016301">
    <property type="term" value="F:kinase activity"/>
    <property type="evidence" value="ECO:0007669"/>
    <property type="project" value="UniProtKB-KW"/>
</dbReference>
<evidence type="ECO:0000256" key="1">
    <source>
        <dbReference type="ARBA" id="ARBA00000085"/>
    </source>
</evidence>
<dbReference type="CDD" id="cd00075">
    <property type="entry name" value="HATPase"/>
    <property type="match status" value="1"/>
</dbReference>
<dbReference type="PANTHER" id="PTHR45453:SF1">
    <property type="entry name" value="PHOSPHATE REGULON SENSOR PROTEIN PHOR"/>
    <property type="match status" value="1"/>
</dbReference>
<dbReference type="Pfam" id="PF02518">
    <property type="entry name" value="HATPase_c"/>
    <property type="match status" value="1"/>
</dbReference>
<keyword evidence="4" id="KW-0808">Transferase</keyword>
<sequence length="319" mass="37426">MQESITNDFSFFDNFDDAIIKLDFLKVKNSNKTAKSLGFFEGNEILDVFTSNKIDEITRWIISNESFKIEDKFYFFQLTDERFVRIRYFQSYLFIKDLTEKVKVKEAKVNFTTSISHELFTPLSALKGNLYFLRENISDKFTLEVLNQMEKSVRRMERIIRQLKIISMLELGMYEPKNDIIDVEKLINEVLDEFSEKIESKKLKFSVEFKIDEVKFDSFMLYTIIKNIVSNAIKYSYEESTIYIIVDKESITVKDNGIGIKKEDIKKVTERFYRSKNAIKMAPGSGLGLSIVKHICNILGCKLDIKSDYLIGTEVKIYY</sequence>
<evidence type="ECO:0000313" key="8">
    <source>
        <dbReference type="EMBL" id="APT74685.1"/>
    </source>
</evidence>
<evidence type="ECO:0000313" key="9">
    <source>
        <dbReference type="Proteomes" id="UP000185490"/>
    </source>
</evidence>
<evidence type="ECO:0000256" key="5">
    <source>
        <dbReference type="ARBA" id="ARBA00022777"/>
    </source>
</evidence>
<dbReference type="EMBL" id="CP007389">
    <property type="protein sequence ID" value="APT74685.1"/>
    <property type="molecule type" value="Genomic_DNA"/>
</dbReference>
<dbReference type="InterPro" id="IPR004358">
    <property type="entry name" value="Sig_transdc_His_kin-like_C"/>
</dbReference>